<feature type="region of interest" description="Disordered" evidence="1">
    <location>
        <begin position="60"/>
        <end position="96"/>
    </location>
</feature>
<accession>A0A8H7K968</accession>
<evidence type="ECO:0000256" key="1">
    <source>
        <dbReference type="SAM" id="MobiDB-lite"/>
    </source>
</evidence>
<dbReference type="Proteomes" id="UP000616885">
    <property type="component" value="Unassembled WGS sequence"/>
</dbReference>
<gene>
    <name evidence="2" type="ORF">IM811_003983</name>
</gene>
<feature type="compositionally biased region" description="Basic and acidic residues" evidence="1">
    <location>
        <begin position="60"/>
        <end position="75"/>
    </location>
</feature>
<organism evidence="2 3">
    <name type="scientific">Bionectria ochroleuca</name>
    <name type="common">Gliocladium roseum</name>
    <dbReference type="NCBI Taxonomy" id="29856"/>
    <lineage>
        <taxon>Eukaryota</taxon>
        <taxon>Fungi</taxon>
        <taxon>Dikarya</taxon>
        <taxon>Ascomycota</taxon>
        <taxon>Pezizomycotina</taxon>
        <taxon>Sordariomycetes</taxon>
        <taxon>Hypocreomycetidae</taxon>
        <taxon>Hypocreales</taxon>
        <taxon>Bionectriaceae</taxon>
        <taxon>Clonostachys</taxon>
    </lineage>
</organism>
<evidence type="ECO:0000313" key="2">
    <source>
        <dbReference type="EMBL" id="KAF9745682.1"/>
    </source>
</evidence>
<comment type="caution">
    <text evidence="2">The sequence shown here is derived from an EMBL/GenBank/DDBJ whole genome shotgun (WGS) entry which is preliminary data.</text>
</comment>
<dbReference type="AlphaFoldDB" id="A0A8H7K968"/>
<evidence type="ECO:0000313" key="3">
    <source>
        <dbReference type="Proteomes" id="UP000616885"/>
    </source>
</evidence>
<feature type="compositionally biased region" description="Basic and acidic residues" evidence="1">
    <location>
        <begin position="1"/>
        <end position="17"/>
    </location>
</feature>
<protein>
    <submittedName>
        <fullName evidence="2">Uncharacterized protein</fullName>
    </submittedName>
</protein>
<feature type="compositionally biased region" description="Basic and acidic residues" evidence="1">
    <location>
        <begin position="27"/>
        <end position="42"/>
    </location>
</feature>
<feature type="region of interest" description="Disordered" evidence="1">
    <location>
        <begin position="1"/>
        <end position="42"/>
    </location>
</feature>
<name>A0A8H7K968_BIOOC</name>
<dbReference type="EMBL" id="JADCTT010000012">
    <property type="protein sequence ID" value="KAF9745682.1"/>
    <property type="molecule type" value="Genomic_DNA"/>
</dbReference>
<reference evidence="2" key="1">
    <citation type="submission" date="2020-10" db="EMBL/GenBank/DDBJ databases">
        <title>High-Quality Genome Resource of Clonostachys rosea strain S41 by Oxford Nanopore Long-Read Sequencing.</title>
        <authorList>
            <person name="Wang H."/>
        </authorList>
    </citation>
    <scope>NUCLEOTIDE SEQUENCE</scope>
    <source>
        <strain evidence="2">S41</strain>
    </source>
</reference>
<sequence>MTPDEVGREILDGDQPWRRNGHSRSPLGEDRGKDRAGRPYEKDNFVDKIRRFTEGVLHEPSDRYDGRYERREPRSRNMSSRDYSPSLRGRLEGDQPMQPGEGIEDLHKLLAFVQNIFICCSGGLACSSSFDVHSQYWWETDRHLKIGFFFLDLA</sequence>
<proteinExistence type="predicted"/>